<protein>
    <recommendedName>
        <fullName evidence="5 6">Ribonuclease P/MRP protein subunit POP5</fullName>
    </recommendedName>
</protein>
<keyword evidence="4 6" id="KW-0539">Nucleus</keyword>
<dbReference type="Proteomes" id="UP001431783">
    <property type="component" value="Unassembled WGS sequence"/>
</dbReference>
<dbReference type="PANTHER" id="PTHR48414:SF1">
    <property type="entry name" value="POP5 HOMOLOG, RIBONUCLEASE P_MRP SUBUNIT"/>
    <property type="match status" value="1"/>
</dbReference>
<evidence type="ECO:0000256" key="1">
    <source>
        <dbReference type="ARBA" id="ARBA00010800"/>
    </source>
</evidence>
<comment type="subcellular location">
    <subcellularLocation>
        <location evidence="6">Nucleus</location>
        <location evidence="6">Nucleolus</location>
    </subcellularLocation>
</comment>
<organism evidence="7 8">
    <name type="scientific">Henosepilachna vigintioctopunctata</name>
    <dbReference type="NCBI Taxonomy" id="420089"/>
    <lineage>
        <taxon>Eukaryota</taxon>
        <taxon>Metazoa</taxon>
        <taxon>Ecdysozoa</taxon>
        <taxon>Arthropoda</taxon>
        <taxon>Hexapoda</taxon>
        <taxon>Insecta</taxon>
        <taxon>Pterygota</taxon>
        <taxon>Neoptera</taxon>
        <taxon>Endopterygota</taxon>
        <taxon>Coleoptera</taxon>
        <taxon>Polyphaga</taxon>
        <taxon>Cucujiformia</taxon>
        <taxon>Coccinelloidea</taxon>
        <taxon>Coccinellidae</taxon>
        <taxon>Epilachninae</taxon>
        <taxon>Epilachnini</taxon>
        <taxon>Henosepilachna</taxon>
    </lineage>
</organism>
<evidence type="ECO:0000256" key="5">
    <source>
        <dbReference type="ARBA" id="ARBA00044198"/>
    </source>
</evidence>
<keyword evidence="3 6" id="KW-0819">tRNA processing</keyword>
<dbReference type="EMBL" id="JARQZJ010000001">
    <property type="protein sequence ID" value="KAK9869392.1"/>
    <property type="molecule type" value="Genomic_DNA"/>
</dbReference>
<evidence type="ECO:0000313" key="7">
    <source>
        <dbReference type="EMBL" id="KAK9869392.1"/>
    </source>
</evidence>
<dbReference type="InterPro" id="IPR002759">
    <property type="entry name" value="Pop5/Rpp14/Rnp2-like"/>
</dbReference>
<evidence type="ECO:0000256" key="3">
    <source>
        <dbReference type="ARBA" id="ARBA00022694"/>
    </source>
</evidence>
<dbReference type="GO" id="GO:0030677">
    <property type="term" value="C:ribonuclease P complex"/>
    <property type="evidence" value="ECO:0007669"/>
    <property type="project" value="InterPro"/>
</dbReference>
<dbReference type="GO" id="GO:0005730">
    <property type="term" value="C:nucleolus"/>
    <property type="evidence" value="ECO:0007669"/>
    <property type="project" value="UniProtKB-SubCell"/>
</dbReference>
<dbReference type="AlphaFoldDB" id="A0AAW1TM98"/>
<accession>A0AAW1TM98</accession>
<dbReference type="SUPFAM" id="SSF160350">
    <property type="entry name" value="Rnp2-like"/>
    <property type="match status" value="1"/>
</dbReference>
<dbReference type="GO" id="GO:0033204">
    <property type="term" value="F:ribonuclease P RNA binding"/>
    <property type="evidence" value="ECO:0007669"/>
    <property type="project" value="InterPro"/>
</dbReference>
<dbReference type="PIRSF" id="PIRSF023803">
    <property type="entry name" value="Ribonuclease_P_prd"/>
    <property type="match status" value="1"/>
</dbReference>
<reference evidence="7 8" key="1">
    <citation type="submission" date="2023-03" db="EMBL/GenBank/DDBJ databases">
        <title>Genome insight into feeding habits of ladybird beetles.</title>
        <authorList>
            <person name="Li H.-S."/>
            <person name="Huang Y.-H."/>
            <person name="Pang H."/>
        </authorList>
    </citation>
    <scope>NUCLEOTIDE SEQUENCE [LARGE SCALE GENOMIC DNA]</scope>
    <source>
        <strain evidence="7">SYSU_2023b</strain>
        <tissue evidence="7">Whole body</tissue>
    </source>
</reference>
<dbReference type="PANTHER" id="PTHR48414">
    <property type="entry name" value="POP5 HOMOLOG, RIBONUCLEASE P_MRP SUBUNIT"/>
    <property type="match status" value="1"/>
</dbReference>
<gene>
    <name evidence="7" type="ORF">WA026_003148</name>
</gene>
<dbReference type="InterPro" id="IPR016819">
    <property type="entry name" value="RNase_P/MRP_POP5"/>
</dbReference>
<evidence type="ECO:0000256" key="6">
    <source>
        <dbReference type="PIRNR" id="PIRNR023803"/>
    </source>
</evidence>
<keyword evidence="2" id="KW-0698">rRNA processing</keyword>
<comment type="caution">
    <text evidence="7">The sequence shown here is derived from an EMBL/GenBank/DDBJ whole genome shotgun (WGS) entry which is preliminary data.</text>
</comment>
<keyword evidence="8" id="KW-1185">Reference proteome</keyword>
<dbReference type="InterPro" id="IPR038085">
    <property type="entry name" value="Rnp2-like_sf"/>
</dbReference>
<comment type="function">
    <text evidence="6">Component of ribonuclease P, a protein complex that generates mature tRNA molecules by cleaving their 5'-ends.</text>
</comment>
<name>A0AAW1TM98_9CUCU</name>
<dbReference type="GO" id="GO:0001682">
    <property type="term" value="P:tRNA 5'-leader removal"/>
    <property type="evidence" value="ECO:0007669"/>
    <property type="project" value="InterPro"/>
</dbReference>
<evidence type="ECO:0000313" key="8">
    <source>
        <dbReference type="Proteomes" id="UP001431783"/>
    </source>
</evidence>
<dbReference type="GO" id="GO:0006364">
    <property type="term" value="P:rRNA processing"/>
    <property type="evidence" value="ECO:0007669"/>
    <property type="project" value="UniProtKB-KW"/>
</dbReference>
<proteinExistence type="inferred from homology"/>
<dbReference type="Pfam" id="PF01900">
    <property type="entry name" value="RNase_P_Rpp14"/>
    <property type="match status" value="1"/>
</dbReference>
<comment type="similarity">
    <text evidence="1 6">Belongs to the eukaryotic/archaeal RNase P protein component 2 family.</text>
</comment>
<sequence length="150" mass="17315">MVRHKNRYIVIELKEVNSSSDTPLRFHPAALHGAVFHTVQYLHGDFGAAAIRAGFVAKYCNPQTRIAVIRARHGPHRLVASALPYIKNIDNVRVNVFSLYMGATIRHCYKFILNYQKQKFEKYCLSLKTEEEKNELKKALFNLDTVLKIR</sequence>
<dbReference type="Gene3D" id="3.30.70.3250">
    <property type="entry name" value="Ribonuclease P, Pop5 subunit"/>
    <property type="match status" value="1"/>
</dbReference>
<evidence type="ECO:0000256" key="2">
    <source>
        <dbReference type="ARBA" id="ARBA00022552"/>
    </source>
</evidence>
<evidence type="ECO:0000256" key="4">
    <source>
        <dbReference type="ARBA" id="ARBA00023242"/>
    </source>
</evidence>